<evidence type="ECO:0008006" key="2">
    <source>
        <dbReference type="Google" id="ProtNLM"/>
    </source>
</evidence>
<name>A0A7S1BQ93_9STRA</name>
<protein>
    <recommendedName>
        <fullName evidence="2">BspA family leucine-rich repeat surface protein</fullName>
    </recommendedName>
</protein>
<reference evidence="1" key="1">
    <citation type="submission" date="2021-01" db="EMBL/GenBank/DDBJ databases">
        <authorList>
            <person name="Corre E."/>
            <person name="Pelletier E."/>
            <person name="Niang G."/>
            <person name="Scheremetjew M."/>
            <person name="Finn R."/>
            <person name="Kale V."/>
            <person name="Holt S."/>
            <person name="Cochrane G."/>
            <person name="Meng A."/>
            <person name="Brown T."/>
            <person name="Cohen L."/>
        </authorList>
    </citation>
    <scope>NUCLEOTIDE SEQUENCE</scope>
    <source>
        <strain evidence="1">308</strain>
    </source>
</reference>
<proteinExistence type="predicted"/>
<dbReference type="Pfam" id="PF03382">
    <property type="entry name" value="DUF285"/>
    <property type="match status" value="1"/>
</dbReference>
<accession>A0A7S1BQ93</accession>
<organism evidence="1">
    <name type="scientific">Corethron hystrix</name>
    <dbReference type="NCBI Taxonomy" id="216773"/>
    <lineage>
        <taxon>Eukaryota</taxon>
        <taxon>Sar</taxon>
        <taxon>Stramenopiles</taxon>
        <taxon>Ochrophyta</taxon>
        <taxon>Bacillariophyta</taxon>
        <taxon>Coscinodiscophyceae</taxon>
        <taxon>Corethrophycidae</taxon>
        <taxon>Corethrales</taxon>
        <taxon>Corethraceae</taxon>
        <taxon>Corethron</taxon>
    </lineage>
</organism>
<sequence>MKWMRRRSDAGLGICFQARMFDGAARFNQNLSEWNTSSGVKFYSMFNSAKAFDGDLSRWDVSSGEKFGSMFYRASSFDQDISGWDVSSGRGFVSRRGVEHLFFMETCALW</sequence>
<dbReference type="AlphaFoldDB" id="A0A7S1BQ93"/>
<gene>
    <name evidence="1" type="ORF">CHYS00102_LOCUS20340</name>
</gene>
<evidence type="ECO:0000313" key="1">
    <source>
        <dbReference type="EMBL" id="CAD8893131.1"/>
    </source>
</evidence>
<dbReference type="InterPro" id="IPR005046">
    <property type="entry name" value="DUF285"/>
</dbReference>
<dbReference type="EMBL" id="HBFR01028065">
    <property type="protein sequence ID" value="CAD8893131.1"/>
    <property type="molecule type" value="Transcribed_RNA"/>
</dbReference>